<dbReference type="Pfam" id="PF23562">
    <property type="entry name" value="AMP-binding_C_3"/>
    <property type="match status" value="1"/>
</dbReference>
<dbReference type="AlphaFoldDB" id="A0A0E4GCK0"/>
<dbReference type="InterPro" id="IPR020845">
    <property type="entry name" value="AMP-binding_CS"/>
</dbReference>
<dbReference type="InterPro" id="IPR042099">
    <property type="entry name" value="ANL_N_sf"/>
</dbReference>
<dbReference type="PANTHER" id="PTHR43272:SF33">
    <property type="entry name" value="AMP-BINDING DOMAIN-CONTAINING PROTEIN-RELATED"/>
    <property type="match status" value="1"/>
</dbReference>
<dbReference type="STRING" id="690567.1969"/>
<keyword evidence="4" id="KW-0436">Ligase</keyword>
<accession>A0A0E4GCK0</accession>
<evidence type="ECO:0000313" key="4">
    <source>
        <dbReference type="EMBL" id="CFX82734.1"/>
    </source>
</evidence>
<feature type="domain" description="AMP-dependent synthetase/ligase" evidence="3">
    <location>
        <begin position="22"/>
        <end position="450"/>
    </location>
</feature>
<keyword evidence="1" id="KW-0547">Nucleotide-binding</keyword>
<dbReference type="GO" id="GO:0005524">
    <property type="term" value="F:ATP binding"/>
    <property type="evidence" value="ECO:0007669"/>
    <property type="project" value="UniProtKB-KW"/>
</dbReference>
<dbReference type="InterPro" id="IPR000873">
    <property type="entry name" value="AMP-dep_synth/lig_dom"/>
</dbReference>
<dbReference type="OrthoDB" id="9778383at2"/>
<dbReference type="PANTHER" id="PTHR43272">
    <property type="entry name" value="LONG-CHAIN-FATTY-ACID--COA LIGASE"/>
    <property type="match status" value="1"/>
</dbReference>
<evidence type="ECO:0000259" key="3">
    <source>
        <dbReference type="Pfam" id="PF00501"/>
    </source>
</evidence>
<evidence type="ECO:0000256" key="2">
    <source>
        <dbReference type="ARBA" id="ARBA00022840"/>
    </source>
</evidence>
<dbReference type="SUPFAM" id="SSF56801">
    <property type="entry name" value="Acetyl-CoA synthetase-like"/>
    <property type="match status" value="1"/>
</dbReference>
<dbReference type="Proteomes" id="UP000045545">
    <property type="component" value="Unassembled WGS sequence"/>
</dbReference>
<sequence>MEMAMLNRFLEEVKTLPRMFYNTVENFGERPALKYKVDDNYVTLDYNGFADIVEKIGSGLLNLGLAKGDRVCLMAPTTPQWAWADFGIQLSGGITVTVYPTLSAQETAFIVNHSEARFLFAGNENIADRLVSAWADMPSLEKIIVLKTGYDSADERLIGLDKLREMGKTLLAAEPGRLRRQWESLSGADPSSIIYTSGTTGDLKGSLLSQENMIGALGRSLKHMALSGYAASYNDVAFSLLPLAHIWERNNSYLAMISVGACIGFAEKPTTLLQDIQAIKPTWVLLVPRLWERIYSGFKAAFCSSGDGQQLFEWAVKVGEQVLNHRTGPTGSIDLTADPTIGMDEKLKADFLRADAMVYSQLRQLLGGRLKIPYSGGGVLPSDLHRNYLLLNFPLLNGWGLTETAAGISHGSLNATKIGWLSRMVPGVEAKLDDDGEILVRGIGIIREYYKNDSETADAFTSDGWFRTGDIGEFDEEGFLRIIDRKKSIIVLDTGKNVAPAKIEAQFGNSPFVDQVVVVGNDRKYIAALIVPSFDFILYMLKEKGYHYDESQLVYADINGMNTCVKVGADVIQNPMVKDLIAKEVKRINEYLEEHEKIKQYAILPRKFTEESGELTPTLKIKNRIVFKNFHEEIKSLYA</sequence>
<dbReference type="EMBL" id="CGIH01000031">
    <property type="protein sequence ID" value="CFX82734.1"/>
    <property type="molecule type" value="Genomic_DNA"/>
</dbReference>
<evidence type="ECO:0000256" key="1">
    <source>
        <dbReference type="ARBA" id="ARBA00022741"/>
    </source>
</evidence>
<reference evidence="4 5" key="1">
    <citation type="submission" date="2015-03" db="EMBL/GenBank/DDBJ databases">
        <authorList>
            <person name="Murphy D."/>
        </authorList>
    </citation>
    <scope>NUCLEOTIDE SEQUENCE [LARGE SCALE GENOMIC DNA]</scope>
    <source>
        <strain evidence="4 5">OL-4</strain>
    </source>
</reference>
<dbReference type="RefSeq" id="WP_046498300.1">
    <property type="nucleotide sequence ID" value="NZ_CGIH01000031.1"/>
</dbReference>
<dbReference type="CDD" id="cd05907">
    <property type="entry name" value="VL_LC_FACS_like"/>
    <property type="match status" value="1"/>
</dbReference>
<dbReference type="Gene3D" id="3.40.50.12780">
    <property type="entry name" value="N-terminal domain of ligase-like"/>
    <property type="match status" value="1"/>
</dbReference>
<dbReference type="GO" id="GO:0016020">
    <property type="term" value="C:membrane"/>
    <property type="evidence" value="ECO:0007669"/>
    <property type="project" value="TreeGrafter"/>
</dbReference>
<name>A0A0E4GCK0_9FIRM</name>
<dbReference type="GO" id="GO:0004467">
    <property type="term" value="F:long-chain fatty acid-CoA ligase activity"/>
    <property type="evidence" value="ECO:0007669"/>
    <property type="project" value="TreeGrafter"/>
</dbReference>
<dbReference type="PROSITE" id="PS00455">
    <property type="entry name" value="AMP_BINDING"/>
    <property type="match status" value="1"/>
</dbReference>
<evidence type="ECO:0000313" key="5">
    <source>
        <dbReference type="Proteomes" id="UP000045545"/>
    </source>
</evidence>
<organism evidence="4 5">
    <name type="scientific">Syntrophomonas zehnderi OL-4</name>
    <dbReference type="NCBI Taxonomy" id="690567"/>
    <lineage>
        <taxon>Bacteria</taxon>
        <taxon>Bacillati</taxon>
        <taxon>Bacillota</taxon>
        <taxon>Clostridia</taxon>
        <taxon>Eubacteriales</taxon>
        <taxon>Syntrophomonadaceae</taxon>
        <taxon>Syntrophomonas</taxon>
    </lineage>
</organism>
<proteinExistence type="predicted"/>
<dbReference type="Pfam" id="PF00501">
    <property type="entry name" value="AMP-binding"/>
    <property type="match status" value="1"/>
</dbReference>
<gene>
    <name evidence="4" type="ORF">1969</name>
</gene>
<keyword evidence="5" id="KW-1185">Reference proteome</keyword>
<protein>
    <submittedName>
        <fullName evidence="4">AMP-dependent synthetase/ligase</fullName>
    </submittedName>
</protein>
<keyword evidence="2" id="KW-0067">ATP-binding</keyword>